<dbReference type="Pfam" id="PF06181">
    <property type="entry name" value="Urate_ox_N"/>
    <property type="match status" value="1"/>
</dbReference>
<organism evidence="3 4">
    <name type="scientific">Methylocaldum marinum</name>
    <dbReference type="NCBI Taxonomy" id="1432792"/>
    <lineage>
        <taxon>Bacteria</taxon>
        <taxon>Pseudomonadati</taxon>
        <taxon>Pseudomonadota</taxon>
        <taxon>Gammaproteobacteria</taxon>
        <taxon>Methylococcales</taxon>
        <taxon>Methylococcaceae</taxon>
        <taxon>Methylocaldum</taxon>
    </lineage>
</organism>
<feature type="transmembrane region" description="Helical" evidence="1">
    <location>
        <begin position="136"/>
        <end position="154"/>
    </location>
</feature>
<dbReference type="InterPro" id="IPR016988">
    <property type="entry name" value="UCP032086"/>
</dbReference>
<dbReference type="RefSeq" id="WP_232020468.1">
    <property type="nucleotide sequence ID" value="NZ_AP017928.1"/>
</dbReference>
<evidence type="ECO:0000259" key="2">
    <source>
        <dbReference type="Pfam" id="PF06181"/>
    </source>
</evidence>
<reference evidence="3 4" key="1">
    <citation type="submission" date="2016-12" db="EMBL/GenBank/DDBJ databases">
        <title>Genome sequencing of Methylocaldum marinum.</title>
        <authorList>
            <person name="Takeuchi M."/>
            <person name="Kamagata Y."/>
            <person name="Hiraoka S."/>
            <person name="Oshima K."/>
            <person name="Hattori M."/>
            <person name="Iwasaki W."/>
        </authorList>
    </citation>
    <scope>NUCLEOTIDE SEQUENCE [LARGE SCALE GENOMIC DNA]</scope>
    <source>
        <strain evidence="3 4">S8</strain>
    </source>
</reference>
<sequence length="207" mass="23023">MQNVMIQVIDALAKFGLDKLERALIFGVVLAAALAFATGSFEISQVWFAFLFRWLHVLSGVMWIGLLWYFNFVQIPSMPKIPDEQKPAIGKIIAPTALFWFRWAALSTVVTGLILATLNGYIVQALLLGYFNGGPATYIGLGMWLGLIMAYNVWNIIWPNQKKVLGLVEATDDEKKAAARTAMLTSRLNTMFSIPMLYFMVAAGHLA</sequence>
<dbReference type="KEGG" id="mmai:sS8_0120"/>
<dbReference type="EMBL" id="AP017928">
    <property type="protein sequence ID" value="BBA32089.1"/>
    <property type="molecule type" value="Genomic_DNA"/>
</dbReference>
<feature type="transmembrane region" description="Helical" evidence="1">
    <location>
        <begin position="47"/>
        <end position="71"/>
    </location>
</feature>
<accession>A0A286P367</accession>
<keyword evidence="1" id="KW-1133">Transmembrane helix</keyword>
<evidence type="ECO:0000256" key="1">
    <source>
        <dbReference type="SAM" id="Phobius"/>
    </source>
</evidence>
<dbReference type="AlphaFoldDB" id="A0A286P367"/>
<gene>
    <name evidence="3" type="ORF">sS8_0120</name>
</gene>
<dbReference type="PIRSF" id="PIRSF032086">
    <property type="entry name" value="UCP032086"/>
    <property type="match status" value="1"/>
</dbReference>
<evidence type="ECO:0000313" key="4">
    <source>
        <dbReference type="Proteomes" id="UP000266313"/>
    </source>
</evidence>
<feature type="transmembrane region" description="Helical" evidence="1">
    <location>
        <begin position="92"/>
        <end position="116"/>
    </location>
</feature>
<keyword evidence="4" id="KW-1185">Reference proteome</keyword>
<protein>
    <submittedName>
        <fullName evidence="3">Putative membrane protein</fullName>
    </submittedName>
</protein>
<dbReference type="Proteomes" id="UP000266313">
    <property type="component" value="Chromosome"/>
</dbReference>
<evidence type="ECO:0000313" key="3">
    <source>
        <dbReference type="EMBL" id="BBA32089.1"/>
    </source>
</evidence>
<keyword evidence="1" id="KW-0472">Membrane</keyword>
<feature type="transmembrane region" description="Helical" evidence="1">
    <location>
        <begin position="23"/>
        <end position="41"/>
    </location>
</feature>
<keyword evidence="1" id="KW-0812">Transmembrane</keyword>
<name>A0A286P367_9GAMM</name>
<proteinExistence type="predicted"/>
<dbReference type="InterPro" id="IPR010389">
    <property type="entry name" value="Urate_ox_N"/>
</dbReference>
<feature type="transmembrane region" description="Helical" evidence="1">
    <location>
        <begin position="188"/>
        <end position="206"/>
    </location>
</feature>
<feature type="domain" description="Urate oxidase N-terminal" evidence="2">
    <location>
        <begin position="132"/>
        <end position="203"/>
    </location>
</feature>